<dbReference type="OrthoDB" id="9814566at2"/>
<dbReference type="Proteomes" id="UP000267049">
    <property type="component" value="Unassembled WGS sequence"/>
</dbReference>
<name>A0A3M8SUF5_9GAMM</name>
<protein>
    <submittedName>
        <fullName evidence="1">CPXCG motif-containing cysteine-rich protein</fullName>
    </submittedName>
</protein>
<dbReference type="AlphaFoldDB" id="A0A3M8SUF5"/>
<keyword evidence="2" id="KW-1185">Reference proteome</keyword>
<evidence type="ECO:0000313" key="2">
    <source>
        <dbReference type="Proteomes" id="UP000267049"/>
    </source>
</evidence>
<proteinExistence type="predicted"/>
<gene>
    <name evidence="1" type="ORF">EER27_08590</name>
</gene>
<dbReference type="InterPro" id="IPR017143">
    <property type="entry name" value="UCP037225"/>
</dbReference>
<dbReference type="RefSeq" id="WP_123087609.1">
    <property type="nucleotide sequence ID" value="NZ_RIBS01000003.1"/>
</dbReference>
<accession>A0A3M8SUF5</accession>
<dbReference type="Pfam" id="PF14255">
    <property type="entry name" value="Zn_ribbon_21"/>
    <property type="match status" value="1"/>
</dbReference>
<comment type="caution">
    <text evidence="1">The sequence shown here is derived from an EMBL/GenBank/DDBJ whole genome shotgun (WGS) entry which is preliminary data.</text>
</comment>
<sequence length="62" mass="6674">MLPSVQVQCPYCGELIDLVIDNSVSEEQYVEDCQVCCRPIVVTVSIGDDGEPSVQVAAEDDA</sequence>
<evidence type="ECO:0000313" key="1">
    <source>
        <dbReference type="EMBL" id="RNF84423.1"/>
    </source>
</evidence>
<dbReference type="InterPro" id="IPR025990">
    <property type="entry name" value="zinc_ribbon_bacterial"/>
</dbReference>
<dbReference type="PIRSF" id="PIRSF037225">
    <property type="entry name" value="UCP037225"/>
    <property type="match status" value="1"/>
</dbReference>
<organism evidence="1 2">
    <name type="scientific">Montanilutibacter psychrotolerans</name>
    <dbReference type="NCBI Taxonomy" id="1327343"/>
    <lineage>
        <taxon>Bacteria</taxon>
        <taxon>Pseudomonadati</taxon>
        <taxon>Pseudomonadota</taxon>
        <taxon>Gammaproteobacteria</taxon>
        <taxon>Lysobacterales</taxon>
        <taxon>Lysobacteraceae</taxon>
        <taxon>Montanilutibacter</taxon>
    </lineage>
</organism>
<dbReference type="EMBL" id="RIBS01000003">
    <property type="protein sequence ID" value="RNF84423.1"/>
    <property type="molecule type" value="Genomic_DNA"/>
</dbReference>
<reference evidence="1 2" key="1">
    <citation type="submission" date="2018-11" db="EMBL/GenBank/DDBJ databases">
        <title>Lysobacter cryohumiis sp. nov., isolated from soil in the Tianshan Mountains, Xinjiang, China.</title>
        <authorList>
            <person name="Luo Y."/>
            <person name="Sheng H."/>
        </authorList>
    </citation>
    <scope>NUCLEOTIDE SEQUENCE [LARGE SCALE GENOMIC DNA]</scope>
    <source>
        <strain evidence="1 2">ZS60</strain>
    </source>
</reference>